<reference evidence="7 8" key="1">
    <citation type="submission" date="2023-01" db="EMBL/GenBank/DDBJ databases">
        <authorList>
            <person name="Kreplak J."/>
        </authorList>
    </citation>
    <scope>NUCLEOTIDE SEQUENCE [LARGE SCALE GENOMIC DNA]</scope>
</reference>
<dbReference type="GO" id="GO:0003677">
    <property type="term" value="F:DNA binding"/>
    <property type="evidence" value="ECO:0007669"/>
    <property type="project" value="InterPro"/>
</dbReference>
<proteinExistence type="predicted"/>
<dbReference type="InterPro" id="IPR001005">
    <property type="entry name" value="SANT/Myb"/>
</dbReference>
<dbReference type="PROSITE" id="PS51294">
    <property type="entry name" value="HTH_MYB"/>
    <property type="match status" value="1"/>
</dbReference>
<evidence type="ECO:0000256" key="3">
    <source>
        <dbReference type="ARBA" id="ARBA00023163"/>
    </source>
</evidence>
<dbReference type="EMBL" id="OX451738">
    <property type="protein sequence ID" value="CAI8606021.1"/>
    <property type="molecule type" value="Genomic_DNA"/>
</dbReference>
<dbReference type="PANTHER" id="PTHR31442:SF29">
    <property type="entry name" value="HOMEODOMAIN-LIKE SUPERFAMILY PROTEIN"/>
    <property type="match status" value="1"/>
</dbReference>
<comment type="subcellular location">
    <subcellularLocation>
        <location evidence="1">Nucleus</location>
    </subcellularLocation>
</comment>
<evidence type="ECO:0000313" key="8">
    <source>
        <dbReference type="Proteomes" id="UP001157006"/>
    </source>
</evidence>
<dbReference type="NCBIfam" id="TIGR01557">
    <property type="entry name" value="myb_SHAQKYF"/>
    <property type="match status" value="1"/>
</dbReference>
<keyword evidence="8" id="KW-1185">Reference proteome</keyword>
<dbReference type="PANTHER" id="PTHR31442">
    <property type="entry name" value="HOMEODOMAIN-LIKE SUPERFAMILY PROTEIN-RELATED"/>
    <property type="match status" value="1"/>
</dbReference>
<evidence type="ECO:0000256" key="5">
    <source>
        <dbReference type="SAM" id="MobiDB-lite"/>
    </source>
</evidence>
<feature type="domain" description="HTH myb-type" evidence="6">
    <location>
        <begin position="30"/>
        <end position="85"/>
    </location>
</feature>
<protein>
    <recommendedName>
        <fullName evidence="6">HTH myb-type domain-containing protein</fullName>
    </recommendedName>
</protein>
<feature type="compositionally biased region" description="Polar residues" evidence="5">
    <location>
        <begin position="319"/>
        <end position="340"/>
    </location>
</feature>
<dbReference type="InterPro" id="IPR017930">
    <property type="entry name" value="Myb_dom"/>
</dbReference>
<dbReference type="InterPro" id="IPR006447">
    <property type="entry name" value="Myb_dom_plants"/>
</dbReference>
<dbReference type="Gene3D" id="1.10.10.60">
    <property type="entry name" value="Homeodomain-like"/>
    <property type="match status" value="1"/>
</dbReference>
<keyword evidence="4" id="KW-0539">Nucleus</keyword>
<name>A0AAV1A857_VICFA</name>
<dbReference type="Proteomes" id="UP001157006">
    <property type="component" value="Chromosome 3"/>
</dbReference>
<evidence type="ECO:0000259" key="6">
    <source>
        <dbReference type="PROSITE" id="PS51294"/>
    </source>
</evidence>
<dbReference type="Pfam" id="PF00249">
    <property type="entry name" value="Myb_DNA-binding"/>
    <property type="match status" value="1"/>
</dbReference>
<gene>
    <name evidence="7" type="ORF">VFH_III210000</name>
</gene>
<dbReference type="AlphaFoldDB" id="A0AAV1A857"/>
<dbReference type="FunFam" id="1.10.10.60:FF:000007">
    <property type="entry name" value="Two-component response regulator"/>
    <property type="match status" value="1"/>
</dbReference>
<sequence length="401" mass="44801">MAAVIKGMGKRKKEQDDDNDCLSHNVKKARRVVWSHDLHAKFVEAVNTLGLHDVVPRKIVALMNVDGITTAHVASHLQKYRLHNKKAVHQADRVPSSSTLIQQPTQSQNIINTSLHIHPPSLLPNKITLHQSHTVPVQIYSPPGFNISGVSPSTLVQSQSIKNHPPPSTFPIYHHTSTFPTQSQNIINNSFNIHPSYHFPINQTSPLLFPNKMPLHQSHTEIYSPASLNMSRVSATRSQNINIHPPPSTFPIYHQTSTFPTLVKQSTTPPALATTFDFHNIRATNCPFIGSASSKSTSISDYDWYTKNTKMEPQFLPLPNNSLPVSDSDKTSQMSSQQTEPFVDVSDYNLEDDTNIDISDYNLCSENSPIDFSVEKTNCNTLEWGCLEEDLINVMKLPSLC</sequence>
<feature type="region of interest" description="Disordered" evidence="5">
    <location>
        <begin position="318"/>
        <end position="340"/>
    </location>
</feature>
<evidence type="ECO:0000256" key="1">
    <source>
        <dbReference type="ARBA" id="ARBA00004123"/>
    </source>
</evidence>
<dbReference type="GO" id="GO:0003700">
    <property type="term" value="F:DNA-binding transcription factor activity"/>
    <property type="evidence" value="ECO:0007669"/>
    <property type="project" value="InterPro"/>
</dbReference>
<keyword evidence="3" id="KW-0804">Transcription</keyword>
<evidence type="ECO:0000256" key="2">
    <source>
        <dbReference type="ARBA" id="ARBA00023015"/>
    </source>
</evidence>
<keyword evidence="2" id="KW-0805">Transcription regulation</keyword>
<dbReference type="SUPFAM" id="SSF46689">
    <property type="entry name" value="Homeodomain-like"/>
    <property type="match status" value="1"/>
</dbReference>
<dbReference type="GO" id="GO:0005634">
    <property type="term" value="C:nucleus"/>
    <property type="evidence" value="ECO:0007669"/>
    <property type="project" value="UniProtKB-SubCell"/>
</dbReference>
<feature type="region of interest" description="Disordered" evidence="5">
    <location>
        <begin position="1"/>
        <end position="20"/>
    </location>
</feature>
<dbReference type="InterPro" id="IPR009057">
    <property type="entry name" value="Homeodomain-like_sf"/>
</dbReference>
<evidence type="ECO:0000313" key="7">
    <source>
        <dbReference type="EMBL" id="CAI8606021.1"/>
    </source>
</evidence>
<evidence type="ECO:0000256" key="4">
    <source>
        <dbReference type="ARBA" id="ARBA00023242"/>
    </source>
</evidence>
<dbReference type="InterPro" id="IPR044841">
    <property type="entry name" value="LUX/BOA-like"/>
</dbReference>
<accession>A0AAV1A857</accession>
<organism evidence="7 8">
    <name type="scientific">Vicia faba</name>
    <name type="common">Broad bean</name>
    <name type="synonym">Faba vulgaris</name>
    <dbReference type="NCBI Taxonomy" id="3906"/>
    <lineage>
        <taxon>Eukaryota</taxon>
        <taxon>Viridiplantae</taxon>
        <taxon>Streptophyta</taxon>
        <taxon>Embryophyta</taxon>
        <taxon>Tracheophyta</taxon>
        <taxon>Spermatophyta</taxon>
        <taxon>Magnoliopsida</taxon>
        <taxon>eudicotyledons</taxon>
        <taxon>Gunneridae</taxon>
        <taxon>Pentapetalae</taxon>
        <taxon>rosids</taxon>
        <taxon>fabids</taxon>
        <taxon>Fabales</taxon>
        <taxon>Fabaceae</taxon>
        <taxon>Papilionoideae</taxon>
        <taxon>50 kb inversion clade</taxon>
        <taxon>NPAAA clade</taxon>
        <taxon>Hologalegina</taxon>
        <taxon>IRL clade</taxon>
        <taxon>Fabeae</taxon>
        <taxon>Vicia</taxon>
    </lineage>
</organism>